<dbReference type="PROSITE" id="PS50943">
    <property type="entry name" value="HTH_CROC1"/>
    <property type="match status" value="1"/>
</dbReference>
<proteinExistence type="predicted"/>
<evidence type="ECO:0000313" key="2">
    <source>
        <dbReference type="EMBL" id="MFC5821128.1"/>
    </source>
</evidence>
<organism evidence="2 3">
    <name type="scientific">Nonomuraea harbinensis</name>
    <dbReference type="NCBI Taxonomy" id="1286938"/>
    <lineage>
        <taxon>Bacteria</taxon>
        <taxon>Bacillati</taxon>
        <taxon>Actinomycetota</taxon>
        <taxon>Actinomycetes</taxon>
        <taxon>Streptosporangiales</taxon>
        <taxon>Streptosporangiaceae</taxon>
        <taxon>Nonomuraea</taxon>
    </lineage>
</organism>
<evidence type="ECO:0000259" key="1">
    <source>
        <dbReference type="PROSITE" id="PS50943"/>
    </source>
</evidence>
<feature type="domain" description="HTH cro/C1-type" evidence="1">
    <location>
        <begin position="24"/>
        <end position="65"/>
    </location>
</feature>
<dbReference type="EMBL" id="JBHSNW010000030">
    <property type="protein sequence ID" value="MFC5821128.1"/>
    <property type="molecule type" value="Genomic_DNA"/>
</dbReference>
<dbReference type="Pfam" id="PF01381">
    <property type="entry name" value="HTH_3"/>
    <property type="match status" value="1"/>
</dbReference>
<protein>
    <submittedName>
        <fullName evidence="2">Helix-turn-helix domain-containing protein</fullName>
    </submittedName>
</protein>
<dbReference type="RefSeq" id="WP_219549981.1">
    <property type="nucleotide sequence ID" value="NZ_JAHKRN010000053.1"/>
</dbReference>
<comment type="caution">
    <text evidence="2">The sequence shown here is derived from an EMBL/GenBank/DDBJ whole genome shotgun (WGS) entry which is preliminary data.</text>
</comment>
<accession>A0ABW1C675</accession>
<gene>
    <name evidence="2" type="ORF">ACFPUY_39070</name>
</gene>
<evidence type="ECO:0000313" key="3">
    <source>
        <dbReference type="Proteomes" id="UP001596096"/>
    </source>
</evidence>
<keyword evidence="3" id="KW-1185">Reference proteome</keyword>
<dbReference type="CDD" id="cd00093">
    <property type="entry name" value="HTH_XRE"/>
    <property type="match status" value="1"/>
</dbReference>
<reference evidence="3" key="1">
    <citation type="journal article" date="2019" name="Int. J. Syst. Evol. Microbiol.">
        <title>The Global Catalogue of Microorganisms (GCM) 10K type strain sequencing project: providing services to taxonomists for standard genome sequencing and annotation.</title>
        <authorList>
            <consortium name="The Broad Institute Genomics Platform"/>
            <consortium name="The Broad Institute Genome Sequencing Center for Infectious Disease"/>
            <person name="Wu L."/>
            <person name="Ma J."/>
        </authorList>
    </citation>
    <scope>NUCLEOTIDE SEQUENCE [LARGE SCALE GENOMIC DNA]</scope>
    <source>
        <strain evidence="3">CGMCC 4.7106</strain>
    </source>
</reference>
<dbReference type="Proteomes" id="UP001596096">
    <property type="component" value="Unassembled WGS sequence"/>
</dbReference>
<name>A0ABW1C675_9ACTN</name>
<dbReference type="InterPro" id="IPR001387">
    <property type="entry name" value="Cro/C1-type_HTH"/>
</dbReference>
<sequence>MPEENEFYVWLAATARASGYGSDAQLAEALGLQQSTVSRWRKGTRPHITHLVKLGQLFRMSIEPMLVMSGHVPADLLGNTEPPALPTPQIVRQIQEAPLPDGVKKALLEYWDERLEEEQTRVAELIKLFGSNFGGASTADSVAGSFGLASSNLPRHFAGLMQQAVKGLRSSARRARGTAANR</sequence>